<accession>A0AAD5VRP5</accession>
<sequence>MDSSPMTHDHAPLAGRLITQPVSSSLLIRITQRSRKCEEQGLPDIAVPAVQGKFLNLLLRSIGAKRVLELGTLGGYSTIWLARALPDDGEVVTMELLEKYAKVAAENIEAAGVSNKVKIIVGRAIDELQKLKPSPPFDMVFIDADKPSSLDYFIEAKRLTRPGGVIIVDNVVQYGQVANPDYSDHMVEGVRRLMNAIKTDTDVDTTVIQTVGTKGHDGFLYAFRR</sequence>
<evidence type="ECO:0000313" key="6">
    <source>
        <dbReference type="Proteomes" id="UP001213000"/>
    </source>
</evidence>
<dbReference type="Gene3D" id="3.40.50.150">
    <property type="entry name" value="Vaccinia Virus protein VP39"/>
    <property type="match status" value="1"/>
</dbReference>
<proteinExistence type="inferred from homology"/>
<dbReference type="SUPFAM" id="SSF53335">
    <property type="entry name" value="S-adenosyl-L-methionine-dependent methyltransferases"/>
    <property type="match status" value="1"/>
</dbReference>
<dbReference type="PROSITE" id="PS51682">
    <property type="entry name" value="SAM_OMT_I"/>
    <property type="match status" value="1"/>
</dbReference>
<keyword evidence="6" id="KW-1185">Reference proteome</keyword>
<organism evidence="5 6">
    <name type="scientific">Leucocoprinus birnbaumii</name>
    <dbReference type="NCBI Taxonomy" id="56174"/>
    <lineage>
        <taxon>Eukaryota</taxon>
        <taxon>Fungi</taxon>
        <taxon>Dikarya</taxon>
        <taxon>Basidiomycota</taxon>
        <taxon>Agaricomycotina</taxon>
        <taxon>Agaricomycetes</taxon>
        <taxon>Agaricomycetidae</taxon>
        <taxon>Agaricales</taxon>
        <taxon>Agaricineae</taxon>
        <taxon>Agaricaceae</taxon>
        <taxon>Leucocoprinus</taxon>
    </lineage>
</organism>
<dbReference type="CDD" id="cd02440">
    <property type="entry name" value="AdoMet_MTases"/>
    <property type="match status" value="1"/>
</dbReference>
<keyword evidence="2" id="KW-0808">Transferase</keyword>
<reference evidence="5" key="1">
    <citation type="submission" date="2022-07" db="EMBL/GenBank/DDBJ databases">
        <title>Genome Sequence of Leucocoprinus birnbaumii.</title>
        <authorList>
            <person name="Buettner E."/>
        </authorList>
    </citation>
    <scope>NUCLEOTIDE SEQUENCE</scope>
    <source>
        <strain evidence="5">VT141</strain>
    </source>
</reference>
<dbReference type="AlphaFoldDB" id="A0AAD5VRP5"/>
<dbReference type="GO" id="GO:0008757">
    <property type="term" value="F:S-adenosylmethionine-dependent methyltransferase activity"/>
    <property type="evidence" value="ECO:0007669"/>
    <property type="project" value="TreeGrafter"/>
</dbReference>
<dbReference type="Pfam" id="PF01596">
    <property type="entry name" value="Methyltransf_3"/>
    <property type="match status" value="1"/>
</dbReference>
<dbReference type="PANTHER" id="PTHR10509">
    <property type="entry name" value="O-METHYLTRANSFERASE-RELATED"/>
    <property type="match status" value="1"/>
</dbReference>
<name>A0AAD5VRP5_9AGAR</name>
<dbReference type="InterPro" id="IPR029063">
    <property type="entry name" value="SAM-dependent_MTases_sf"/>
</dbReference>
<evidence type="ECO:0000313" key="5">
    <source>
        <dbReference type="EMBL" id="KAJ3567928.1"/>
    </source>
</evidence>
<dbReference type="PANTHER" id="PTHR10509:SF14">
    <property type="entry name" value="CAFFEOYL-COA O-METHYLTRANSFERASE 3-RELATED"/>
    <property type="match status" value="1"/>
</dbReference>
<evidence type="ECO:0000256" key="3">
    <source>
        <dbReference type="ARBA" id="ARBA00022691"/>
    </source>
</evidence>
<keyword evidence="3" id="KW-0949">S-adenosyl-L-methionine</keyword>
<comment type="similarity">
    <text evidence="4">Belongs to the class I-like SAM-binding methyltransferase superfamily. Cation-dependent O-methyltransferase family.</text>
</comment>
<evidence type="ECO:0008006" key="7">
    <source>
        <dbReference type="Google" id="ProtNLM"/>
    </source>
</evidence>
<dbReference type="InterPro" id="IPR002935">
    <property type="entry name" value="SAM_O-MeTrfase"/>
</dbReference>
<gene>
    <name evidence="5" type="ORF">NP233_g6042</name>
</gene>
<comment type="caution">
    <text evidence="5">The sequence shown here is derived from an EMBL/GenBank/DDBJ whole genome shotgun (WGS) entry which is preliminary data.</text>
</comment>
<dbReference type="Proteomes" id="UP001213000">
    <property type="component" value="Unassembled WGS sequence"/>
</dbReference>
<evidence type="ECO:0000256" key="4">
    <source>
        <dbReference type="ARBA" id="ARBA00023453"/>
    </source>
</evidence>
<dbReference type="GO" id="GO:0008171">
    <property type="term" value="F:O-methyltransferase activity"/>
    <property type="evidence" value="ECO:0007669"/>
    <property type="project" value="InterPro"/>
</dbReference>
<dbReference type="GO" id="GO:0032259">
    <property type="term" value="P:methylation"/>
    <property type="evidence" value="ECO:0007669"/>
    <property type="project" value="UniProtKB-KW"/>
</dbReference>
<keyword evidence="1" id="KW-0489">Methyltransferase</keyword>
<evidence type="ECO:0000256" key="2">
    <source>
        <dbReference type="ARBA" id="ARBA00022679"/>
    </source>
</evidence>
<dbReference type="InterPro" id="IPR050362">
    <property type="entry name" value="Cation-dep_OMT"/>
</dbReference>
<evidence type="ECO:0000256" key="1">
    <source>
        <dbReference type="ARBA" id="ARBA00022603"/>
    </source>
</evidence>
<protein>
    <recommendedName>
        <fullName evidence="7">O-methyltransferase</fullName>
    </recommendedName>
</protein>
<dbReference type="EMBL" id="JANIEX010000378">
    <property type="protein sequence ID" value="KAJ3567928.1"/>
    <property type="molecule type" value="Genomic_DNA"/>
</dbReference>